<feature type="signal peptide" evidence="1">
    <location>
        <begin position="1"/>
        <end position="20"/>
    </location>
</feature>
<keyword evidence="1" id="KW-0732">Signal</keyword>
<dbReference type="PROSITE" id="PS51257">
    <property type="entry name" value="PROKAR_LIPOPROTEIN"/>
    <property type="match status" value="1"/>
</dbReference>
<dbReference type="eggNOG" id="ENOG502ZRI2">
    <property type="taxonomic scope" value="Bacteria"/>
</dbReference>
<organism evidence="2 3">
    <name type="scientific">Flavobacterium beibuense F44-8</name>
    <dbReference type="NCBI Taxonomy" id="1406840"/>
    <lineage>
        <taxon>Bacteria</taxon>
        <taxon>Pseudomonadati</taxon>
        <taxon>Bacteroidota</taxon>
        <taxon>Flavobacteriia</taxon>
        <taxon>Flavobacteriales</taxon>
        <taxon>Flavobacteriaceae</taxon>
        <taxon>Flavobacterium</taxon>
    </lineage>
</organism>
<feature type="chain" id="PRO_5001991625" description="Lipoprotein" evidence="1">
    <location>
        <begin position="21"/>
        <end position="182"/>
    </location>
</feature>
<dbReference type="Proteomes" id="UP000030129">
    <property type="component" value="Unassembled WGS sequence"/>
</dbReference>
<gene>
    <name evidence="2" type="ORF">Q763_01850</name>
</gene>
<accession>A0A0A2LYT0</accession>
<protein>
    <recommendedName>
        <fullName evidence="4">Lipoprotein</fullName>
    </recommendedName>
</protein>
<comment type="caution">
    <text evidence="2">The sequence shown here is derived from an EMBL/GenBank/DDBJ whole genome shotgun (WGS) entry which is preliminary data.</text>
</comment>
<dbReference type="RefSeq" id="WP_035130515.1">
    <property type="nucleotide sequence ID" value="NZ_JRLV01000001.1"/>
</dbReference>
<evidence type="ECO:0000313" key="3">
    <source>
        <dbReference type="Proteomes" id="UP000030129"/>
    </source>
</evidence>
<evidence type="ECO:0000256" key="1">
    <source>
        <dbReference type="SAM" id="SignalP"/>
    </source>
</evidence>
<reference evidence="2 3" key="1">
    <citation type="submission" date="2013-09" db="EMBL/GenBank/DDBJ databases">
        <authorList>
            <person name="Zeng Z."/>
            <person name="Chen C."/>
        </authorList>
    </citation>
    <scope>NUCLEOTIDE SEQUENCE [LARGE SCALE GENOMIC DNA]</scope>
    <source>
        <strain evidence="2 3">F44-8</strain>
    </source>
</reference>
<evidence type="ECO:0008006" key="4">
    <source>
        <dbReference type="Google" id="ProtNLM"/>
    </source>
</evidence>
<dbReference type="AlphaFoldDB" id="A0A0A2LYT0"/>
<dbReference type="EMBL" id="JRLV01000001">
    <property type="protein sequence ID" value="KGO84511.1"/>
    <property type="molecule type" value="Genomic_DNA"/>
</dbReference>
<evidence type="ECO:0000313" key="2">
    <source>
        <dbReference type="EMBL" id="KGO84511.1"/>
    </source>
</evidence>
<sequence>MKKLKLLAFTLLTASLFVGCSGDDSSSDVNDQEQQGAPMTAKFNGQLKDMYNPFGTNESTPSIFTDYPDEDFITLKGRPTDNYFNEINMYIKRTDLHVGSYDFVYEDYNNSTTFIIWIDNSNGDIYEHTKNGNVTITEINTETKFVKGTFNLDVVDLWSTTPDVVHTSITEGTFAYYYDVED</sequence>
<keyword evidence="3" id="KW-1185">Reference proteome</keyword>
<proteinExistence type="predicted"/>
<name>A0A0A2LYT0_9FLAO</name>